<dbReference type="InterPro" id="IPR051429">
    <property type="entry name" value="Encapsulin_nc"/>
</dbReference>
<evidence type="ECO:0000256" key="4">
    <source>
        <dbReference type="ARBA" id="ARBA00050023"/>
    </source>
</evidence>
<dbReference type="Gene3D" id="3.30.2320.10">
    <property type="entry name" value="hypothetical protein PF0899 domain"/>
    <property type="match status" value="1"/>
</dbReference>
<comment type="similarity">
    <text evidence="2">Belongs to the encapsulin family. Family 1 subfamily.</text>
</comment>
<dbReference type="Proteomes" id="UP001499854">
    <property type="component" value="Unassembled WGS sequence"/>
</dbReference>
<dbReference type="NCBIfam" id="NF041155">
    <property type="entry name" value="encap_f1"/>
    <property type="match status" value="1"/>
</dbReference>
<evidence type="ECO:0000256" key="1">
    <source>
        <dbReference type="ARBA" id="ARBA00033738"/>
    </source>
</evidence>
<keyword evidence="3" id="KW-1284">Encapsulin nanocompartment</keyword>
<accession>A0ABN2S9S9</accession>
<sequence>MNNLHRSLAPVSDAAWRQIEEEARRTFTGSIAGRRVVDVADPAGLEAAAVGTGHTRQLPDPGDGVQARARETRPYIELRVPFTLRRDQIDDVERGAADADWQPVKDAATKIALAEDRIVFEGNAPTGVVGVRTLASNPQLELPDDPRKYPDVVSRALTSLRLAGVEGPYALLLSAEAFTAVRESVDHGYPVSTHLANLLEGEILWAPALEGALLVSTRGGDYTLHLGQDLSIGYLSHDADTVDLYLQESLTFLAATAEAAVSFRPAGTSS</sequence>
<dbReference type="PIRSF" id="PIRSF019254">
    <property type="entry name" value="CFP29"/>
    <property type="match status" value="1"/>
</dbReference>
<feature type="region of interest" description="Disordered" evidence="5">
    <location>
        <begin position="50"/>
        <end position="70"/>
    </location>
</feature>
<reference evidence="6 7" key="1">
    <citation type="journal article" date="2019" name="Int. J. Syst. Evol. Microbiol.">
        <title>The Global Catalogue of Microorganisms (GCM) 10K type strain sequencing project: providing services to taxonomists for standard genome sequencing and annotation.</title>
        <authorList>
            <consortium name="The Broad Institute Genomics Platform"/>
            <consortium name="The Broad Institute Genome Sequencing Center for Infectious Disease"/>
            <person name="Wu L."/>
            <person name="Ma J."/>
        </authorList>
    </citation>
    <scope>NUCLEOTIDE SEQUENCE [LARGE SCALE GENOMIC DNA]</scope>
    <source>
        <strain evidence="6 7">JCM 16013</strain>
    </source>
</reference>
<evidence type="ECO:0000313" key="6">
    <source>
        <dbReference type="EMBL" id="GAA1982732.1"/>
    </source>
</evidence>
<protein>
    <recommendedName>
        <fullName evidence="4">Type 1 encapsulin shell protein</fullName>
    </recommendedName>
</protein>
<evidence type="ECO:0000313" key="7">
    <source>
        <dbReference type="Proteomes" id="UP001499854"/>
    </source>
</evidence>
<dbReference type="RefSeq" id="WP_344659577.1">
    <property type="nucleotide sequence ID" value="NZ_BAAAQM010000030.1"/>
</dbReference>
<dbReference type="Gene3D" id="3.30.2400.30">
    <property type="match status" value="1"/>
</dbReference>
<gene>
    <name evidence="6" type="ORF">GCM10009838_50390</name>
</gene>
<dbReference type="PANTHER" id="PTHR37165">
    <property type="entry name" value="PEPTIDASE U56 FAMILY"/>
    <property type="match status" value="1"/>
</dbReference>
<dbReference type="Pfam" id="PF04454">
    <property type="entry name" value="Linocin_M18"/>
    <property type="match status" value="1"/>
</dbReference>
<comment type="caution">
    <text evidence="6">The sequence shown here is derived from an EMBL/GenBank/DDBJ whole genome shotgun (WGS) entry which is preliminary data.</text>
</comment>
<name>A0ABN2S9S9_9ACTN</name>
<evidence type="ECO:0000256" key="2">
    <source>
        <dbReference type="ARBA" id="ARBA00033743"/>
    </source>
</evidence>
<proteinExistence type="inferred from homology"/>
<dbReference type="EMBL" id="BAAAQM010000030">
    <property type="protein sequence ID" value="GAA1982732.1"/>
    <property type="molecule type" value="Genomic_DNA"/>
</dbReference>
<organism evidence="6 7">
    <name type="scientific">Catenulispora subtropica</name>
    <dbReference type="NCBI Taxonomy" id="450798"/>
    <lineage>
        <taxon>Bacteria</taxon>
        <taxon>Bacillati</taxon>
        <taxon>Actinomycetota</taxon>
        <taxon>Actinomycetes</taxon>
        <taxon>Catenulisporales</taxon>
        <taxon>Catenulisporaceae</taxon>
        <taxon>Catenulispora</taxon>
    </lineage>
</organism>
<keyword evidence="7" id="KW-1185">Reference proteome</keyword>
<evidence type="ECO:0000256" key="5">
    <source>
        <dbReference type="SAM" id="MobiDB-lite"/>
    </source>
</evidence>
<dbReference type="PANTHER" id="PTHR37165:SF1">
    <property type="entry name" value="TYPE 1 ENCAPSULIN SHELL PROTEIN"/>
    <property type="match status" value="1"/>
</dbReference>
<comment type="subcellular location">
    <subcellularLocation>
        <location evidence="1">Encapsulin nanocompartment</location>
    </subcellularLocation>
</comment>
<evidence type="ECO:0000256" key="3">
    <source>
        <dbReference type="ARBA" id="ARBA00033787"/>
    </source>
</evidence>
<dbReference type="InterPro" id="IPR007544">
    <property type="entry name" value="ENCAP"/>
</dbReference>